<dbReference type="EMBL" id="JACGWT010000004">
    <property type="protein sequence ID" value="MBA8795280.1"/>
    <property type="molecule type" value="Genomic_DNA"/>
</dbReference>
<dbReference type="Proteomes" id="UP000523079">
    <property type="component" value="Unassembled WGS sequence"/>
</dbReference>
<accession>A0A7W3IUB9</accession>
<keyword evidence="1" id="KW-0378">Hydrolase</keyword>
<dbReference type="PANTHER" id="PTHR19288">
    <property type="entry name" value="4-NITROPHENYLPHOSPHATASE-RELATED"/>
    <property type="match status" value="1"/>
</dbReference>
<reference evidence="1 2" key="1">
    <citation type="submission" date="2020-07" db="EMBL/GenBank/DDBJ databases">
        <title>Sequencing the genomes of 1000 actinobacteria strains.</title>
        <authorList>
            <person name="Klenk H.-P."/>
        </authorList>
    </citation>
    <scope>NUCLEOTIDE SEQUENCE [LARGE SCALE GENOMIC DNA]</scope>
    <source>
        <strain evidence="1 2">DSM 100723</strain>
    </source>
</reference>
<dbReference type="AlphaFoldDB" id="A0A7W3IUB9"/>
<dbReference type="InterPro" id="IPR023214">
    <property type="entry name" value="HAD_sf"/>
</dbReference>
<dbReference type="Gene3D" id="3.40.50.1000">
    <property type="entry name" value="HAD superfamily/HAD-like"/>
    <property type="match status" value="2"/>
</dbReference>
<dbReference type="InterPro" id="IPR036412">
    <property type="entry name" value="HAD-like_sf"/>
</dbReference>
<comment type="caution">
    <text evidence="1">The sequence shown here is derived from an EMBL/GenBank/DDBJ whole genome shotgun (WGS) entry which is preliminary data.</text>
</comment>
<dbReference type="Pfam" id="PF13242">
    <property type="entry name" value="Hydrolase_like"/>
    <property type="match status" value="1"/>
</dbReference>
<name>A0A7W3IUB9_9ACTN</name>
<dbReference type="InterPro" id="IPR006357">
    <property type="entry name" value="HAD-SF_hydro_IIA"/>
</dbReference>
<dbReference type="PANTHER" id="PTHR19288:SF95">
    <property type="entry name" value="D-GLYCEROL 3-PHOSPHATE PHOSPHATASE"/>
    <property type="match status" value="1"/>
</dbReference>
<organism evidence="1 2">
    <name type="scientific">Microlunatus kandeliicorticis</name>
    <dbReference type="NCBI Taxonomy" id="1759536"/>
    <lineage>
        <taxon>Bacteria</taxon>
        <taxon>Bacillati</taxon>
        <taxon>Actinomycetota</taxon>
        <taxon>Actinomycetes</taxon>
        <taxon>Propionibacteriales</taxon>
        <taxon>Propionibacteriaceae</taxon>
        <taxon>Microlunatus</taxon>
    </lineage>
</organism>
<keyword evidence="2" id="KW-1185">Reference proteome</keyword>
<dbReference type="NCBIfam" id="TIGR01460">
    <property type="entry name" value="HAD-SF-IIA"/>
    <property type="match status" value="1"/>
</dbReference>
<dbReference type="Pfam" id="PF13344">
    <property type="entry name" value="Hydrolase_6"/>
    <property type="match status" value="1"/>
</dbReference>
<dbReference type="RefSeq" id="WP_182560851.1">
    <property type="nucleotide sequence ID" value="NZ_JACGWT010000004.1"/>
</dbReference>
<dbReference type="SUPFAM" id="SSF56784">
    <property type="entry name" value="HAD-like"/>
    <property type="match status" value="1"/>
</dbReference>
<dbReference type="GO" id="GO:0005737">
    <property type="term" value="C:cytoplasm"/>
    <property type="evidence" value="ECO:0007669"/>
    <property type="project" value="TreeGrafter"/>
</dbReference>
<sequence>MTEPPVLVDRYPAALFDLDGVVYLGPQAVPGAAEGIAGLRDRGVRIGFVTNNAARPPAAVAAHLNELGVPADPSDVVTSAQAGARLVADRFGSGARVLAVGGPGVSEALREAGLQPVASADDGPVAVLQGYGTDLTWNDLIEAAVAVQRGAHWTATNTDSTRPTDRGIAPGNGAAVQAVRAAVHVDPEVAGKPFRPLIDETLRRLEVTDAIFVGDRIDTDVEGAVRAGLDSLMVFTGAHGPADLLAAGPGERPTAIGWDLRALLAPARPVGGDPVERDRELVRAEHGSVVAVTDVADREAALDLLAAATRLVWPAADRGEPLDTAAVITTLTAALRPARS</sequence>
<dbReference type="GO" id="GO:0016791">
    <property type="term" value="F:phosphatase activity"/>
    <property type="evidence" value="ECO:0007669"/>
    <property type="project" value="TreeGrafter"/>
</dbReference>
<evidence type="ECO:0000313" key="2">
    <source>
        <dbReference type="Proteomes" id="UP000523079"/>
    </source>
</evidence>
<gene>
    <name evidence="1" type="ORF">FHX74_002908</name>
</gene>
<proteinExistence type="predicted"/>
<protein>
    <submittedName>
        <fullName evidence="1">HAD superfamily hydrolase (TIGR01450 family)</fullName>
    </submittedName>
</protein>
<evidence type="ECO:0000313" key="1">
    <source>
        <dbReference type="EMBL" id="MBA8795280.1"/>
    </source>
</evidence>